<evidence type="ECO:0000313" key="4">
    <source>
        <dbReference type="Proteomes" id="UP000242146"/>
    </source>
</evidence>
<keyword evidence="4" id="KW-1185">Reference proteome</keyword>
<dbReference type="EMBL" id="MCGT01000004">
    <property type="protein sequence ID" value="ORX60620.1"/>
    <property type="molecule type" value="Genomic_DNA"/>
</dbReference>
<reference evidence="3 4" key="1">
    <citation type="submission" date="2016-07" db="EMBL/GenBank/DDBJ databases">
        <title>Pervasive Adenine N6-methylation of Active Genes in Fungi.</title>
        <authorList>
            <consortium name="DOE Joint Genome Institute"/>
            <person name="Mondo S.J."/>
            <person name="Dannebaum R.O."/>
            <person name="Kuo R.C."/>
            <person name="Labutti K."/>
            <person name="Haridas S."/>
            <person name="Kuo A."/>
            <person name="Salamov A."/>
            <person name="Ahrendt S.R."/>
            <person name="Lipzen A."/>
            <person name="Sullivan W."/>
            <person name="Andreopoulos W.B."/>
            <person name="Clum A."/>
            <person name="Lindquist E."/>
            <person name="Daum C."/>
            <person name="Ramamoorthy G.K."/>
            <person name="Gryganskyi A."/>
            <person name="Culley D."/>
            <person name="Magnuson J.K."/>
            <person name="James T.Y."/>
            <person name="O'Malley M.A."/>
            <person name="Stajich J.E."/>
            <person name="Spatafora J.W."/>
            <person name="Visel A."/>
            <person name="Grigoriev I.V."/>
        </authorList>
    </citation>
    <scope>NUCLEOTIDE SEQUENCE [LARGE SCALE GENOMIC DNA]</scope>
    <source>
        <strain evidence="3 4">NRRL 3301</strain>
    </source>
</reference>
<feature type="transmembrane region" description="Helical" evidence="2">
    <location>
        <begin position="35"/>
        <end position="56"/>
    </location>
</feature>
<accession>A0A1X2GT28</accession>
<feature type="region of interest" description="Disordered" evidence="1">
    <location>
        <begin position="1"/>
        <end position="24"/>
    </location>
</feature>
<protein>
    <submittedName>
        <fullName evidence="3">Uncharacterized protein</fullName>
    </submittedName>
</protein>
<sequence>MNDLQTVTLDPSDEKPKALTSVHHPHTPQENITAWRFRIVLIAFLIIMCVTVTIVINEYLK</sequence>
<keyword evidence="2" id="KW-1133">Transmembrane helix</keyword>
<name>A0A1X2GT28_9FUNG</name>
<dbReference type="AlphaFoldDB" id="A0A1X2GT28"/>
<gene>
    <name evidence="3" type="ORF">DM01DRAFT_323044</name>
</gene>
<dbReference type="Proteomes" id="UP000242146">
    <property type="component" value="Unassembled WGS sequence"/>
</dbReference>
<evidence type="ECO:0000256" key="1">
    <source>
        <dbReference type="SAM" id="MobiDB-lite"/>
    </source>
</evidence>
<keyword evidence="2" id="KW-0812">Transmembrane</keyword>
<proteinExistence type="predicted"/>
<keyword evidence="2" id="KW-0472">Membrane</keyword>
<organism evidence="3 4">
    <name type="scientific">Hesseltinella vesiculosa</name>
    <dbReference type="NCBI Taxonomy" id="101127"/>
    <lineage>
        <taxon>Eukaryota</taxon>
        <taxon>Fungi</taxon>
        <taxon>Fungi incertae sedis</taxon>
        <taxon>Mucoromycota</taxon>
        <taxon>Mucoromycotina</taxon>
        <taxon>Mucoromycetes</taxon>
        <taxon>Mucorales</taxon>
        <taxon>Cunninghamellaceae</taxon>
        <taxon>Hesseltinella</taxon>
    </lineage>
</organism>
<evidence type="ECO:0000313" key="3">
    <source>
        <dbReference type="EMBL" id="ORX60620.1"/>
    </source>
</evidence>
<comment type="caution">
    <text evidence="3">The sequence shown here is derived from an EMBL/GenBank/DDBJ whole genome shotgun (WGS) entry which is preliminary data.</text>
</comment>
<evidence type="ECO:0000256" key="2">
    <source>
        <dbReference type="SAM" id="Phobius"/>
    </source>
</evidence>